<dbReference type="PANTHER" id="PTHR44329">
    <property type="entry name" value="SERINE/THREONINE-PROTEIN KINASE TNNI3K-RELATED"/>
    <property type="match status" value="1"/>
</dbReference>
<dbReference type="PRINTS" id="PR00109">
    <property type="entry name" value="TYRKINASE"/>
</dbReference>
<dbReference type="InterPro" id="IPR008271">
    <property type="entry name" value="Ser/Thr_kinase_AS"/>
</dbReference>
<dbReference type="PROSITE" id="PS50011">
    <property type="entry name" value="PROTEIN_KINASE_DOM"/>
    <property type="match status" value="1"/>
</dbReference>
<dbReference type="GO" id="GO:0004674">
    <property type="term" value="F:protein serine/threonine kinase activity"/>
    <property type="evidence" value="ECO:0007669"/>
    <property type="project" value="UniProtKB-KW"/>
</dbReference>
<feature type="domain" description="Protein kinase" evidence="7">
    <location>
        <begin position="307"/>
        <end position="575"/>
    </location>
</feature>
<organism evidence="9">
    <name type="scientific">Ostreococcus mediterraneus</name>
    <dbReference type="NCBI Taxonomy" id="1486918"/>
    <lineage>
        <taxon>Eukaryota</taxon>
        <taxon>Viridiplantae</taxon>
        <taxon>Chlorophyta</taxon>
        <taxon>Mamiellophyceae</taxon>
        <taxon>Mamiellales</taxon>
        <taxon>Bathycoccaceae</taxon>
        <taxon>Ostreococcus</taxon>
    </lineage>
</organism>
<dbReference type="Gene3D" id="1.10.510.10">
    <property type="entry name" value="Transferase(Phosphotransferase) domain 1"/>
    <property type="match status" value="1"/>
</dbReference>
<evidence type="ECO:0008006" key="10">
    <source>
        <dbReference type="Google" id="ProtNLM"/>
    </source>
</evidence>
<dbReference type="PROSITE" id="PS00107">
    <property type="entry name" value="PROTEIN_KINASE_ATP"/>
    <property type="match status" value="1"/>
</dbReference>
<dbReference type="InterPro" id="IPR045865">
    <property type="entry name" value="ACT-like_dom_sf"/>
</dbReference>
<evidence type="ECO:0000256" key="2">
    <source>
        <dbReference type="ARBA" id="ARBA00022679"/>
    </source>
</evidence>
<evidence type="ECO:0000313" key="9">
    <source>
        <dbReference type="EMBL" id="CAD8812428.1"/>
    </source>
</evidence>
<gene>
    <name evidence="9" type="ORF">OMED0930_LOCUS3522</name>
</gene>
<dbReference type="InterPro" id="IPR051681">
    <property type="entry name" value="Ser/Thr_Kinases-Pseudokinases"/>
</dbReference>
<proteinExistence type="predicted"/>
<evidence type="ECO:0000259" key="8">
    <source>
        <dbReference type="PROSITE" id="PS51671"/>
    </source>
</evidence>
<keyword evidence="4" id="KW-0418">Kinase</keyword>
<reference evidence="9" key="1">
    <citation type="submission" date="2021-01" db="EMBL/GenBank/DDBJ databases">
        <authorList>
            <person name="Corre E."/>
            <person name="Pelletier E."/>
            <person name="Niang G."/>
            <person name="Scheremetjew M."/>
            <person name="Finn R."/>
            <person name="Kale V."/>
            <person name="Holt S."/>
            <person name="Cochrane G."/>
            <person name="Meng A."/>
            <person name="Brown T."/>
            <person name="Cohen L."/>
        </authorList>
    </citation>
    <scope>NUCLEOTIDE SEQUENCE</scope>
    <source>
        <strain evidence="9">Clade-D-RCC1621</strain>
    </source>
</reference>
<evidence type="ECO:0000256" key="6">
    <source>
        <dbReference type="PROSITE-ProRule" id="PRU10141"/>
    </source>
</evidence>
<dbReference type="InterPro" id="IPR011009">
    <property type="entry name" value="Kinase-like_dom_sf"/>
</dbReference>
<dbReference type="SUPFAM" id="SSF55021">
    <property type="entry name" value="ACT-like"/>
    <property type="match status" value="1"/>
</dbReference>
<protein>
    <recommendedName>
        <fullName evidence="10">Protein kinase domain-containing protein</fullName>
    </recommendedName>
</protein>
<dbReference type="InterPro" id="IPR002912">
    <property type="entry name" value="ACT_dom"/>
</dbReference>
<keyword evidence="1" id="KW-0723">Serine/threonine-protein kinase</keyword>
<evidence type="ECO:0000256" key="4">
    <source>
        <dbReference type="ARBA" id="ARBA00022777"/>
    </source>
</evidence>
<evidence type="ECO:0000256" key="5">
    <source>
        <dbReference type="ARBA" id="ARBA00022840"/>
    </source>
</evidence>
<dbReference type="InterPro" id="IPR000719">
    <property type="entry name" value="Prot_kinase_dom"/>
</dbReference>
<feature type="binding site" evidence="6">
    <location>
        <position position="342"/>
    </location>
    <ligand>
        <name>ATP</name>
        <dbReference type="ChEBI" id="CHEBI:30616"/>
    </ligand>
</feature>
<evidence type="ECO:0000256" key="1">
    <source>
        <dbReference type="ARBA" id="ARBA00022527"/>
    </source>
</evidence>
<feature type="domain" description="ACT" evidence="8">
    <location>
        <begin position="153"/>
        <end position="230"/>
    </location>
</feature>
<dbReference type="GO" id="GO:0005524">
    <property type="term" value="F:ATP binding"/>
    <property type="evidence" value="ECO:0007669"/>
    <property type="project" value="UniProtKB-UniRule"/>
</dbReference>
<dbReference type="PANTHER" id="PTHR44329:SF261">
    <property type="entry name" value="ZINC FINGER CONTAINING PROTEIN KINASE-RELATED"/>
    <property type="match status" value="1"/>
</dbReference>
<keyword evidence="3 6" id="KW-0547">Nucleotide-binding</keyword>
<evidence type="ECO:0000259" key="7">
    <source>
        <dbReference type="PROSITE" id="PS50011"/>
    </source>
</evidence>
<evidence type="ECO:0000256" key="3">
    <source>
        <dbReference type="ARBA" id="ARBA00022741"/>
    </source>
</evidence>
<accession>A0A7S0WDP0</accession>
<name>A0A7S0WDP0_9CHLO</name>
<dbReference type="Pfam" id="PF07714">
    <property type="entry name" value="PK_Tyr_Ser-Thr"/>
    <property type="match status" value="1"/>
</dbReference>
<keyword evidence="2" id="KW-0808">Transferase</keyword>
<dbReference type="PROSITE" id="PS51671">
    <property type="entry name" value="ACT"/>
    <property type="match status" value="1"/>
</dbReference>
<dbReference type="AlphaFoldDB" id="A0A7S0WDP0"/>
<dbReference type="SMART" id="SM00220">
    <property type="entry name" value="S_TKc"/>
    <property type="match status" value="1"/>
</dbReference>
<dbReference type="InterPro" id="IPR001245">
    <property type="entry name" value="Ser-Thr/Tyr_kinase_cat_dom"/>
</dbReference>
<dbReference type="CDD" id="cd13999">
    <property type="entry name" value="STKc_MAP3K-like"/>
    <property type="match status" value="1"/>
</dbReference>
<sequence>MTTVNARVPPRVVVYEDDVNEEEQERRLRARFTRASPSAASSSIDARDALDALRRCEVGTGHGDSNAAPFAVVARRAHAPGMRRVSTSSDISDGYDMDLDDGMVLGSNSSSGRSSGGAVRALEAQMRRTSTTEEKENTVVVEEEPSDSNTLFTLVIATLNKPAVLAKVTNALDGCGLDVVEAHIFCSDDGYALDAFVVKGWTGKDAEALGQKMDVLLNADPVGDGDSRERTTTLAAKHGARNRSFQRTSKNVSTSGPVHVDPFLLSRPPENDFSDSGCVDDGLFKATDCKTLTHEESFQSDIHEEDLAIGRRIGSGAFGALHHAVFSSSIGTKVVEREVAVKFLTITPENESTARHDFFQEVAVLQSLNHANVLGYVGSITRGEKLCLVTEYMQNGPLLKYLQETGAPKQRSAIKIALCIAQGMAYIHDDAGMVHRDLKASNVLLSDKCEAKICDFGLTRVVPNADESLMTAETGTYRWMAPEVIAHMPYSFSCDVYSYGILLWEMMSAGMIPYDDMNPLQAAVAVVQKGLRPIIPRKTSELFATLMQQCWLTVPDSRPTFQSIVQTLTEVDAALSGTNNPIQGESSFLRKFKFGSSTKKQLSLK</sequence>
<dbReference type="SUPFAM" id="SSF56112">
    <property type="entry name" value="Protein kinase-like (PK-like)"/>
    <property type="match status" value="1"/>
</dbReference>
<dbReference type="PROSITE" id="PS00108">
    <property type="entry name" value="PROTEIN_KINASE_ST"/>
    <property type="match status" value="1"/>
</dbReference>
<keyword evidence="5 6" id="KW-0067">ATP-binding</keyword>
<dbReference type="EMBL" id="HBFO01005082">
    <property type="protein sequence ID" value="CAD8812428.1"/>
    <property type="molecule type" value="Transcribed_RNA"/>
</dbReference>
<dbReference type="InterPro" id="IPR017441">
    <property type="entry name" value="Protein_kinase_ATP_BS"/>
</dbReference>